<dbReference type="RefSeq" id="WP_092061742.1">
    <property type="nucleotide sequence ID" value="NZ_FNIN01000001.1"/>
</dbReference>
<accession>A0A1G9ZNR0</accession>
<evidence type="ECO:0000256" key="3">
    <source>
        <dbReference type="ARBA" id="ARBA00022679"/>
    </source>
</evidence>
<sequence length="152" mass="18053">MSLNFNQIFLENLEQLWYIENSCFPYPWTKKQLESALKQSKVYFFGIFVQEKIIAYTSLVCLGWEGEIWNLAVLPNWRRQGVGSYLLSKSLDFFNDKDVKEVFLEVRESNIPALQLYLKFGFKKIGIRKNYYPDTKEDAIVMKKVLILDRMK</sequence>
<evidence type="ECO:0000256" key="1">
    <source>
        <dbReference type="ARBA" id="ARBA00005395"/>
    </source>
</evidence>
<evidence type="ECO:0000313" key="8">
    <source>
        <dbReference type="Proteomes" id="UP000199602"/>
    </source>
</evidence>
<comment type="catalytic activity">
    <reaction evidence="5">
        <text>N-terminal L-alanyl-[ribosomal protein bS18] + acetyl-CoA = N-terminal N(alpha)-acetyl-L-alanyl-[ribosomal protein bS18] + CoA + H(+)</text>
        <dbReference type="Rhea" id="RHEA:43756"/>
        <dbReference type="Rhea" id="RHEA-COMP:10676"/>
        <dbReference type="Rhea" id="RHEA-COMP:10677"/>
        <dbReference type="ChEBI" id="CHEBI:15378"/>
        <dbReference type="ChEBI" id="CHEBI:57287"/>
        <dbReference type="ChEBI" id="CHEBI:57288"/>
        <dbReference type="ChEBI" id="CHEBI:64718"/>
        <dbReference type="ChEBI" id="CHEBI:83683"/>
        <dbReference type="EC" id="2.3.1.266"/>
    </reaction>
</comment>
<proteinExistence type="inferred from homology"/>
<evidence type="ECO:0000256" key="4">
    <source>
        <dbReference type="ARBA" id="ARBA00023315"/>
    </source>
</evidence>
<dbReference type="PANTHER" id="PTHR43420:SF44">
    <property type="entry name" value="ACETYLTRANSFERASE YPEA"/>
    <property type="match status" value="1"/>
</dbReference>
<dbReference type="Pfam" id="PF00583">
    <property type="entry name" value="Acetyltransf_1"/>
    <property type="match status" value="1"/>
</dbReference>
<dbReference type="PANTHER" id="PTHR43420">
    <property type="entry name" value="ACETYLTRANSFERASE"/>
    <property type="match status" value="1"/>
</dbReference>
<dbReference type="InterPro" id="IPR050680">
    <property type="entry name" value="YpeA/RimI_acetyltransf"/>
</dbReference>
<keyword evidence="4" id="KW-0012">Acyltransferase</keyword>
<dbReference type="CDD" id="cd04301">
    <property type="entry name" value="NAT_SF"/>
    <property type="match status" value="1"/>
</dbReference>
<dbReference type="OrthoDB" id="529907at2"/>
<dbReference type="AlphaFoldDB" id="A0A1G9ZNR0"/>
<dbReference type="InterPro" id="IPR016181">
    <property type="entry name" value="Acyl_CoA_acyltransferase"/>
</dbReference>
<feature type="domain" description="N-acetyltransferase" evidence="6">
    <location>
        <begin position="3"/>
        <end position="147"/>
    </location>
</feature>
<protein>
    <recommendedName>
        <fullName evidence="5">[Ribosomal protein bS18]-alanine N-acetyltransferase</fullName>
        <ecNumber evidence="5">2.3.1.266</ecNumber>
    </recommendedName>
</protein>
<comment type="similarity">
    <text evidence="1 5">Belongs to the acetyltransferase family. RimI subfamily.</text>
</comment>
<evidence type="ECO:0000256" key="2">
    <source>
        <dbReference type="ARBA" id="ARBA00022490"/>
    </source>
</evidence>
<dbReference type="PROSITE" id="PS51186">
    <property type="entry name" value="GNAT"/>
    <property type="match status" value="1"/>
</dbReference>
<dbReference type="NCBIfam" id="TIGR01575">
    <property type="entry name" value="rimI"/>
    <property type="match status" value="1"/>
</dbReference>
<name>A0A1G9ZNR0_9BACT</name>
<comment type="function">
    <text evidence="5">Acetylates the N-terminal alanine of ribosomal protein bS18.</text>
</comment>
<dbReference type="Gene3D" id="3.40.630.30">
    <property type="match status" value="1"/>
</dbReference>
<keyword evidence="3 7" id="KW-0808">Transferase</keyword>
<evidence type="ECO:0000313" key="7">
    <source>
        <dbReference type="EMBL" id="SDN22884.1"/>
    </source>
</evidence>
<evidence type="ECO:0000259" key="6">
    <source>
        <dbReference type="PROSITE" id="PS51186"/>
    </source>
</evidence>
<dbReference type="STRING" id="206665.SAMN04488516_101106"/>
<evidence type="ECO:0000256" key="5">
    <source>
        <dbReference type="RuleBase" id="RU363094"/>
    </source>
</evidence>
<dbReference type="GO" id="GO:0005737">
    <property type="term" value="C:cytoplasm"/>
    <property type="evidence" value="ECO:0007669"/>
    <property type="project" value="UniProtKB-SubCell"/>
</dbReference>
<dbReference type="EMBL" id="FNIN01000001">
    <property type="protein sequence ID" value="SDN22884.1"/>
    <property type="molecule type" value="Genomic_DNA"/>
</dbReference>
<organism evidence="7 8">
    <name type="scientific">Desulfonauticus submarinus</name>
    <dbReference type="NCBI Taxonomy" id="206665"/>
    <lineage>
        <taxon>Bacteria</taxon>
        <taxon>Pseudomonadati</taxon>
        <taxon>Thermodesulfobacteriota</taxon>
        <taxon>Desulfovibrionia</taxon>
        <taxon>Desulfovibrionales</taxon>
        <taxon>Desulfonauticaceae</taxon>
        <taxon>Desulfonauticus</taxon>
    </lineage>
</organism>
<reference evidence="7 8" key="1">
    <citation type="submission" date="2016-10" db="EMBL/GenBank/DDBJ databases">
        <authorList>
            <person name="de Groot N.N."/>
        </authorList>
    </citation>
    <scope>NUCLEOTIDE SEQUENCE [LARGE SCALE GENOMIC DNA]</scope>
    <source>
        <strain evidence="7 8">DSM 15269</strain>
    </source>
</reference>
<dbReference type="EC" id="2.3.1.266" evidence="5"/>
<keyword evidence="8" id="KW-1185">Reference proteome</keyword>
<gene>
    <name evidence="7" type="ORF">SAMN04488516_101106</name>
</gene>
<dbReference type="Proteomes" id="UP000199602">
    <property type="component" value="Unassembled WGS sequence"/>
</dbReference>
<dbReference type="InterPro" id="IPR006464">
    <property type="entry name" value="AcTrfase_RimI/Ard1"/>
</dbReference>
<dbReference type="InterPro" id="IPR000182">
    <property type="entry name" value="GNAT_dom"/>
</dbReference>
<comment type="subcellular location">
    <subcellularLocation>
        <location evidence="5">Cytoplasm</location>
    </subcellularLocation>
</comment>
<dbReference type="SUPFAM" id="SSF55729">
    <property type="entry name" value="Acyl-CoA N-acyltransferases (Nat)"/>
    <property type="match status" value="1"/>
</dbReference>
<keyword evidence="2 5" id="KW-0963">Cytoplasm</keyword>
<dbReference type="GO" id="GO:0008999">
    <property type="term" value="F:protein-N-terminal-alanine acetyltransferase activity"/>
    <property type="evidence" value="ECO:0007669"/>
    <property type="project" value="UniProtKB-EC"/>
</dbReference>